<evidence type="ECO:0000259" key="5">
    <source>
        <dbReference type="PROSITE" id="PS50943"/>
    </source>
</evidence>
<comment type="caution">
    <text evidence="6">The sequence shown here is derived from an EMBL/GenBank/DDBJ whole genome shotgun (WGS) entry which is preliminary data.</text>
</comment>
<dbReference type="FunFam" id="1.10.10.2830:FF:000001">
    <property type="entry name" value="Chromosome partitioning protein ParB"/>
    <property type="match status" value="1"/>
</dbReference>
<dbReference type="PANTHER" id="PTHR33375:SF1">
    <property type="entry name" value="CHROMOSOME-PARTITIONING PROTEIN PARB-RELATED"/>
    <property type="match status" value="1"/>
</dbReference>
<accession>A0A134BB17</accession>
<dbReference type="InterPro" id="IPR001387">
    <property type="entry name" value="Cro/C1-type_HTH"/>
</dbReference>
<evidence type="ECO:0000256" key="1">
    <source>
        <dbReference type="ARBA" id="ARBA00006295"/>
    </source>
</evidence>
<dbReference type="PANTHER" id="PTHR33375">
    <property type="entry name" value="CHROMOSOME-PARTITIONING PROTEIN PARB-RELATED"/>
    <property type="match status" value="1"/>
</dbReference>
<dbReference type="InterPro" id="IPR041468">
    <property type="entry name" value="HTH_ParB/Spo0J"/>
</dbReference>
<dbReference type="NCBIfam" id="TIGR00180">
    <property type="entry name" value="parB_part"/>
    <property type="match status" value="1"/>
</dbReference>
<dbReference type="Pfam" id="PF17762">
    <property type="entry name" value="HTH_ParB"/>
    <property type="match status" value="1"/>
</dbReference>
<dbReference type="Gene3D" id="3.90.1530.30">
    <property type="match status" value="1"/>
</dbReference>
<dbReference type="Proteomes" id="UP000070224">
    <property type="component" value="Unassembled WGS sequence"/>
</dbReference>
<dbReference type="PATRIC" id="fig|322095.3.peg.612"/>
<dbReference type="CDD" id="cd16393">
    <property type="entry name" value="SPO0J_N"/>
    <property type="match status" value="1"/>
</dbReference>
<protein>
    <submittedName>
        <fullName evidence="6">ParB-like protein</fullName>
    </submittedName>
</protein>
<dbReference type="FunFam" id="3.90.1530.30:FF:000001">
    <property type="entry name" value="Chromosome partitioning protein ParB"/>
    <property type="match status" value="1"/>
</dbReference>
<evidence type="ECO:0000256" key="3">
    <source>
        <dbReference type="ARBA" id="ARBA00023125"/>
    </source>
</evidence>
<dbReference type="Pfam" id="PF02195">
    <property type="entry name" value="ParB_N"/>
    <property type="match status" value="1"/>
</dbReference>
<dbReference type="InterPro" id="IPR050336">
    <property type="entry name" value="Chromosome_partition/occlusion"/>
</dbReference>
<dbReference type="GO" id="GO:0007059">
    <property type="term" value="P:chromosome segregation"/>
    <property type="evidence" value="ECO:0007669"/>
    <property type="project" value="UniProtKB-KW"/>
</dbReference>
<organism evidence="6 7">
    <name type="scientific">Porphyromonas somerae</name>
    <dbReference type="NCBI Taxonomy" id="322095"/>
    <lineage>
        <taxon>Bacteria</taxon>
        <taxon>Pseudomonadati</taxon>
        <taxon>Bacteroidota</taxon>
        <taxon>Bacteroidia</taxon>
        <taxon>Bacteroidales</taxon>
        <taxon>Porphyromonadaceae</taxon>
        <taxon>Porphyromonas</taxon>
    </lineage>
</organism>
<dbReference type="STRING" id="322095.HMPREF3185_00619"/>
<comment type="similarity">
    <text evidence="1">Belongs to the ParB family.</text>
</comment>
<dbReference type="SMART" id="SM00470">
    <property type="entry name" value="ParB"/>
    <property type="match status" value="1"/>
</dbReference>
<dbReference type="Gene3D" id="1.10.10.2830">
    <property type="match status" value="1"/>
</dbReference>
<evidence type="ECO:0000313" key="7">
    <source>
        <dbReference type="Proteomes" id="UP000070224"/>
    </source>
</evidence>
<dbReference type="SUPFAM" id="SSF109709">
    <property type="entry name" value="KorB DNA-binding domain-like"/>
    <property type="match status" value="1"/>
</dbReference>
<dbReference type="RefSeq" id="WP_060935078.1">
    <property type="nucleotide sequence ID" value="NZ_KQ960432.1"/>
</dbReference>
<dbReference type="InterPro" id="IPR004437">
    <property type="entry name" value="ParB/RepB/Spo0J"/>
</dbReference>
<feature type="region of interest" description="Disordered" evidence="4">
    <location>
        <begin position="228"/>
        <end position="247"/>
    </location>
</feature>
<dbReference type="EMBL" id="LSDK01000049">
    <property type="protein sequence ID" value="KXB77105.1"/>
    <property type="molecule type" value="Genomic_DNA"/>
</dbReference>
<sequence length="300" mass="33200">MSAAKNKNVLGRGLGNLLGGETASAALQGTVSIQDLPLEKIAPNPDQPRKHFEQEGLEELAASLRALGLVQPITVQALPSGTYQIISGERRWRAAQLAGLKALPAYIRSTQEGELLELALIENIQREDLNAIEIALAYQQLIEQHGLTQAKLAERVGKKRVTISNYIRLLQLPAEIQLGLTQRLIDMGHARALLQVEDTERQIELYNLIITEHLSVRAVEELARAIAEEPEATPLPTPQSQQPAKAERKDFKLLERHLAQVFSSKVTLRCSASGKGKLTIPFSGDEDLERIMQLLERIQQ</sequence>
<name>A0A134BB17_9PORP</name>
<evidence type="ECO:0000313" key="6">
    <source>
        <dbReference type="EMBL" id="KXB77105.1"/>
    </source>
</evidence>
<reference evidence="7" key="1">
    <citation type="submission" date="2016-01" db="EMBL/GenBank/DDBJ databases">
        <authorList>
            <person name="Mitreva M."/>
            <person name="Pepin K.H."/>
            <person name="Mihindukulasuriya K.A."/>
            <person name="Fulton R."/>
            <person name="Fronick C."/>
            <person name="O'Laughlin M."/>
            <person name="Miner T."/>
            <person name="Herter B."/>
            <person name="Rosa B.A."/>
            <person name="Cordes M."/>
            <person name="Tomlinson C."/>
            <person name="Wollam A."/>
            <person name="Palsikar V.B."/>
            <person name="Mardis E.R."/>
            <person name="Wilson R.K."/>
        </authorList>
    </citation>
    <scope>NUCLEOTIDE SEQUENCE [LARGE SCALE GENOMIC DNA]</scope>
    <source>
        <strain evidence="7">KA00683</strain>
    </source>
</reference>
<keyword evidence="7" id="KW-1185">Reference proteome</keyword>
<dbReference type="AlphaFoldDB" id="A0A134BB17"/>
<dbReference type="InterPro" id="IPR036086">
    <property type="entry name" value="ParB/Sulfiredoxin_sf"/>
</dbReference>
<proteinExistence type="inferred from homology"/>
<dbReference type="OrthoDB" id="9802051at2"/>
<dbReference type="InterPro" id="IPR057240">
    <property type="entry name" value="ParB_dimer_C"/>
</dbReference>
<evidence type="ECO:0000256" key="2">
    <source>
        <dbReference type="ARBA" id="ARBA00022829"/>
    </source>
</evidence>
<dbReference type="PROSITE" id="PS50943">
    <property type="entry name" value="HTH_CROC1"/>
    <property type="match status" value="1"/>
</dbReference>
<dbReference type="Pfam" id="PF23552">
    <property type="entry name" value="ParB_C"/>
    <property type="match status" value="1"/>
</dbReference>
<dbReference type="GO" id="GO:0005694">
    <property type="term" value="C:chromosome"/>
    <property type="evidence" value="ECO:0007669"/>
    <property type="project" value="TreeGrafter"/>
</dbReference>
<dbReference type="CDD" id="cd00093">
    <property type="entry name" value="HTH_XRE"/>
    <property type="match status" value="1"/>
</dbReference>
<dbReference type="GO" id="GO:0003677">
    <property type="term" value="F:DNA binding"/>
    <property type="evidence" value="ECO:0007669"/>
    <property type="project" value="UniProtKB-KW"/>
</dbReference>
<dbReference type="InterPro" id="IPR003115">
    <property type="entry name" value="ParB_N"/>
</dbReference>
<feature type="domain" description="HTH cro/C1-type" evidence="5">
    <location>
        <begin position="139"/>
        <end position="166"/>
    </location>
</feature>
<evidence type="ECO:0000256" key="4">
    <source>
        <dbReference type="SAM" id="MobiDB-lite"/>
    </source>
</evidence>
<gene>
    <name evidence="6" type="ORF">HMPREF3185_00619</name>
</gene>
<keyword evidence="2" id="KW-0159">Chromosome partition</keyword>
<dbReference type="SUPFAM" id="SSF110849">
    <property type="entry name" value="ParB/Sulfiredoxin"/>
    <property type="match status" value="1"/>
</dbReference>
<keyword evidence="3" id="KW-0238">DNA-binding</keyword>
<dbReference type="GO" id="GO:0045881">
    <property type="term" value="P:positive regulation of sporulation resulting in formation of a cellular spore"/>
    <property type="evidence" value="ECO:0007669"/>
    <property type="project" value="TreeGrafter"/>
</dbReference>